<dbReference type="STRING" id="395963.Bind_2404"/>
<dbReference type="OrthoDB" id="7372889at2"/>
<gene>
    <name evidence="2" type="ordered locus">Bind_2404</name>
</gene>
<keyword evidence="3" id="KW-1185">Reference proteome</keyword>
<protein>
    <recommendedName>
        <fullName evidence="4">Transporter</fullName>
    </recommendedName>
</protein>
<evidence type="ECO:0008006" key="4">
    <source>
        <dbReference type="Google" id="ProtNLM"/>
    </source>
</evidence>
<feature type="signal peptide" evidence="1">
    <location>
        <begin position="1"/>
        <end position="22"/>
    </location>
</feature>
<dbReference type="Proteomes" id="UP000001695">
    <property type="component" value="Chromosome"/>
</dbReference>
<dbReference type="HOGENOM" id="CLU_066206_0_0_5"/>
<reference evidence="2 3" key="2">
    <citation type="journal article" date="2010" name="J. Bacteriol.">
        <title>Complete genome sequence of Beijerinckia indica subsp. indica.</title>
        <authorList>
            <person name="Tamas I."/>
            <person name="Dedysh S.N."/>
            <person name="Liesack W."/>
            <person name="Stott M.B."/>
            <person name="Alam M."/>
            <person name="Murrell J.C."/>
            <person name="Dunfield P.F."/>
        </authorList>
    </citation>
    <scope>NUCLEOTIDE SEQUENCE [LARGE SCALE GENOMIC DNA]</scope>
    <source>
        <strain evidence="3">ATCC 9039 / DSM 1715 / NCIMB 8712</strain>
    </source>
</reference>
<dbReference type="eggNOG" id="COG4313">
    <property type="taxonomic scope" value="Bacteria"/>
</dbReference>
<dbReference type="EMBL" id="CP001016">
    <property type="protein sequence ID" value="ACB96015.1"/>
    <property type="molecule type" value="Genomic_DNA"/>
</dbReference>
<dbReference type="InterPro" id="IPR025737">
    <property type="entry name" value="FApF"/>
</dbReference>
<dbReference type="AlphaFoldDB" id="B2IHX2"/>
<dbReference type="RefSeq" id="WP_012385368.1">
    <property type="nucleotide sequence ID" value="NC_010581.1"/>
</dbReference>
<accession>B2IHX2</accession>
<dbReference type="KEGG" id="bid:Bind_2404"/>
<evidence type="ECO:0000313" key="2">
    <source>
        <dbReference type="EMBL" id="ACB96015.1"/>
    </source>
</evidence>
<evidence type="ECO:0000256" key="1">
    <source>
        <dbReference type="SAM" id="SignalP"/>
    </source>
</evidence>
<name>B2IHX2_BEII9</name>
<sequence length="329" mass="35408">MGIMRTIIVCLGLGLVAPHAYSAEFATGNYLLGFRGPLAGVVPPQGLYLENDTYSYSANISGGRAVETGGRIIANVTQQTTLDLLTPIWITPWEFAGGKIGVSVTVPFGRPNVTAGALLSAPNLGIAVGGGVEEANTSLGEIFPQIFIGWEKDNFHWSFYVGGFTPTGYIPGAISNVSLNRPGIDTTLAVTYLDEKLGYELSIIPGFTYNWINPVTNYRSGNEFHLEWSATKFITKDLSIGLVGYHYQQLTPDSGSGNRIGPFQGRVTALGGTVGYNFVLGTTPISARTKIYRELDTTNRFQGTAAFITFSLPLWMPQTAEAAPVKAKY</sequence>
<reference evidence="3" key="1">
    <citation type="submission" date="2008-03" db="EMBL/GenBank/DDBJ databases">
        <title>Complete sequence of chromosome of Beijerinckia indica subsp. indica ATCC 9039.</title>
        <authorList>
            <consortium name="US DOE Joint Genome Institute"/>
            <person name="Copeland A."/>
            <person name="Lucas S."/>
            <person name="Lapidus A."/>
            <person name="Glavina del Rio T."/>
            <person name="Dalin E."/>
            <person name="Tice H."/>
            <person name="Bruce D."/>
            <person name="Goodwin L."/>
            <person name="Pitluck S."/>
            <person name="LaButti K."/>
            <person name="Schmutz J."/>
            <person name="Larimer F."/>
            <person name="Land M."/>
            <person name="Hauser L."/>
            <person name="Kyrpides N."/>
            <person name="Mikhailova N."/>
            <person name="Dunfield P.F."/>
            <person name="Dedysh S.N."/>
            <person name="Liesack W."/>
            <person name="Saw J.H."/>
            <person name="Alam M."/>
            <person name="Chen Y."/>
            <person name="Murrell J.C."/>
            <person name="Richardson P."/>
        </authorList>
    </citation>
    <scope>NUCLEOTIDE SEQUENCE [LARGE SCALE GENOMIC DNA]</scope>
    <source>
        <strain evidence="3">ATCC 9039 / DSM 1715 / NCIMB 8712</strain>
    </source>
</reference>
<dbReference type="Pfam" id="PF13557">
    <property type="entry name" value="Phenol_MetA_deg"/>
    <property type="match status" value="1"/>
</dbReference>
<proteinExistence type="predicted"/>
<organism evidence="2 3">
    <name type="scientific">Beijerinckia indica subsp. indica (strain ATCC 9039 / DSM 1715 / NCIMB 8712)</name>
    <dbReference type="NCBI Taxonomy" id="395963"/>
    <lineage>
        <taxon>Bacteria</taxon>
        <taxon>Pseudomonadati</taxon>
        <taxon>Pseudomonadota</taxon>
        <taxon>Alphaproteobacteria</taxon>
        <taxon>Hyphomicrobiales</taxon>
        <taxon>Beijerinckiaceae</taxon>
        <taxon>Beijerinckia</taxon>
    </lineage>
</organism>
<feature type="chain" id="PRO_5002778789" description="Transporter" evidence="1">
    <location>
        <begin position="23"/>
        <end position="329"/>
    </location>
</feature>
<evidence type="ECO:0000313" key="3">
    <source>
        <dbReference type="Proteomes" id="UP000001695"/>
    </source>
</evidence>
<keyword evidence="1" id="KW-0732">Signal</keyword>